<comment type="caution">
    <text evidence="1">The sequence shown here is derived from an EMBL/GenBank/DDBJ whole genome shotgun (WGS) entry which is preliminary data.</text>
</comment>
<evidence type="ECO:0008006" key="2">
    <source>
        <dbReference type="Google" id="ProtNLM"/>
    </source>
</evidence>
<name>A0A0F9G5P8_9ZZZZ</name>
<dbReference type="EMBL" id="LAZR01027711">
    <property type="protein sequence ID" value="KKL64875.1"/>
    <property type="molecule type" value="Genomic_DNA"/>
</dbReference>
<dbReference type="Gene3D" id="3.40.50.150">
    <property type="entry name" value="Vaccinia Virus protein VP39"/>
    <property type="match status" value="1"/>
</dbReference>
<accession>A0A0F9G5P8</accession>
<feature type="non-terminal residue" evidence="1">
    <location>
        <position position="147"/>
    </location>
</feature>
<organism evidence="1">
    <name type="scientific">marine sediment metagenome</name>
    <dbReference type="NCBI Taxonomy" id="412755"/>
    <lineage>
        <taxon>unclassified sequences</taxon>
        <taxon>metagenomes</taxon>
        <taxon>ecological metagenomes</taxon>
    </lineage>
</organism>
<dbReference type="SUPFAM" id="SSF53335">
    <property type="entry name" value="S-adenosyl-L-methionine-dependent methyltransferases"/>
    <property type="match status" value="1"/>
</dbReference>
<dbReference type="AlphaFoldDB" id="A0A0F9G5P8"/>
<dbReference type="Pfam" id="PF13578">
    <property type="entry name" value="Methyltransf_24"/>
    <property type="match status" value="1"/>
</dbReference>
<proteinExistence type="predicted"/>
<dbReference type="InterPro" id="IPR029063">
    <property type="entry name" value="SAM-dependent_MTases_sf"/>
</dbReference>
<reference evidence="1" key="1">
    <citation type="journal article" date="2015" name="Nature">
        <title>Complex archaea that bridge the gap between prokaryotes and eukaryotes.</title>
        <authorList>
            <person name="Spang A."/>
            <person name="Saw J.H."/>
            <person name="Jorgensen S.L."/>
            <person name="Zaremba-Niedzwiedzka K."/>
            <person name="Martijn J."/>
            <person name="Lind A.E."/>
            <person name="van Eijk R."/>
            <person name="Schleper C."/>
            <person name="Guy L."/>
            <person name="Ettema T.J."/>
        </authorList>
    </citation>
    <scope>NUCLEOTIDE SEQUENCE</scope>
</reference>
<protein>
    <recommendedName>
        <fullName evidence="2">Class I SAM-dependent methyltransferase</fullName>
    </recommendedName>
</protein>
<gene>
    <name evidence="1" type="ORF">LCGC14_2160630</name>
</gene>
<sequence>MKPFDEHWGNIIAALPSAAFTSEQRERAFGFRLTLANMAAAKKDGVRYLEIGVRLGHSLAAVLLAAGDRLEYAVGVDAFIPAYADEPNPGAETVLTSFYNLGVPVGHPVTIFTGDSHELLPGLARQGKTYNLILVDGDHTTEGAAQD</sequence>
<evidence type="ECO:0000313" key="1">
    <source>
        <dbReference type="EMBL" id="KKL64875.1"/>
    </source>
</evidence>